<accession>A0A167RNK7</accession>
<reference evidence="1 2" key="1">
    <citation type="journal article" date="2016" name="Genome Announc.">
        <title>Complete Genome Sequence of a New Megavirus Family Member Isolated from an Inland Water Lake for the First Time in India.</title>
        <authorList>
            <person name="Chatterjee A."/>
            <person name="Ali F."/>
            <person name="Bange D."/>
            <person name="Kondabagil K."/>
        </authorList>
    </citation>
    <scope>NUCLEOTIDE SEQUENCE [LARGE SCALE GENOMIC DNA]</scope>
    <source>
        <strain evidence="1">1</strain>
    </source>
</reference>
<evidence type="ECO:0008006" key="3">
    <source>
        <dbReference type="Google" id="ProtNLM"/>
    </source>
</evidence>
<evidence type="ECO:0000313" key="2">
    <source>
        <dbReference type="Proteomes" id="UP000241365"/>
    </source>
</evidence>
<organism evidence="1 2">
    <name type="scientific">Powai lake megavirus</name>
    <dbReference type="NCBI Taxonomy" id="1842663"/>
    <lineage>
        <taxon>Viruses</taxon>
        <taxon>Varidnaviria</taxon>
        <taxon>Bamfordvirae</taxon>
        <taxon>Nucleocytoviricota</taxon>
        <taxon>Megaviricetes</taxon>
        <taxon>Imitervirales</taxon>
        <taxon>Mimiviridae</taxon>
        <taxon>Megamimivirinae</taxon>
        <taxon>Megavirus</taxon>
        <taxon>Megavirus powaiense</taxon>
    </lineage>
</organism>
<dbReference type="Proteomes" id="UP000241365">
    <property type="component" value="Segment"/>
</dbReference>
<dbReference type="GeneID" id="80513285"/>
<dbReference type="PANTHER" id="PTHR46586:SF3">
    <property type="entry name" value="ANKYRIN REPEAT-CONTAINING PROTEIN"/>
    <property type="match status" value="1"/>
</dbReference>
<dbReference type="SUPFAM" id="SSF48403">
    <property type="entry name" value="Ankyrin repeat"/>
    <property type="match status" value="1"/>
</dbReference>
<sequence>MYVTIKTNYVNPLIPKEYLSDDAKITVTKLEYVHLYYHLGELLVNIILPNKINIDDNQTSQQIDKYELGEVYSLYDLKTYDKFDLNIQDNHHIINFASRDNRLDFLNWYLGSGYIPHYSVGALNSASCNGNFEVLDWWLNSGWELMYDVQIINFASIYGNIDILNWWLNGGLELKYDTNAINLASCYNNIKILDWWLASGLELKYDEKSILAACTSPKNLHKFPKNYPIEYDDVQTDIKTLNWWINSGLKLKYNELVVDGISTDGNIDVLNWWFQSGLELKYTNEAMDNASKNGHFNVLDKWLKMYINYGIELKYSRASIDNVSNGVDMIELLTWWIKSDLKIKYTRNFIIKILKSGKINVLDFMIKNYLEIKCDDKLLDTIINSNNNLLNIFSDNNICSQNILSLLSGQSMSCSEILDYVSCPEILDFWIKNDLPIKYSNMAIDNAFQDNNIGVLNWWLKSGLPIKHSKYSIIIDKNKCNRSTIQWWQDSDLSFEYLEKII</sequence>
<dbReference type="KEGG" id="vg:80513285"/>
<proteinExistence type="predicted"/>
<dbReference type="RefSeq" id="YP_010776674.1">
    <property type="nucleotide sequence ID" value="NC_075034.1"/>
</dbReference>
<dbReference type="InterPro" id="IPR036770">
    <property type="entry name" value="Ankyrin_rpt-contain_sf"/>
</dbReference>
<name>A0A167RNK7_9VIRU</name>
<evidence type="ECO:0000313" key="1">
    <source>
        <dbReference type="EMBL" id="ANB50923.1"/>
    </source>
</evidence>
<dbReference type="InterPro" id="IPR052050">
    <property type="entry name" value="SecEffector_AnkRepeat"/>
</dbReference>
<protein>
    <recommendedName>
        <fullName evidence="3">Ankyrin repeat protein</fullName>
    </recommendedName>
</protein>
<dbReference type="PANTHER" id="PTHR46586">
    <property type="entry name" value="ANKYRIN REPEAT-CONTAINING PROTEIN"/>
    <property type="match status" value="1"/>
</dbReference>
<keyword evidence="2" id="KW-1185">Reference proteome</keyword>
<dbReference type="EMBL" id="KU877344">
    <property type="protein sequence ID" value="ANB50923.1"/>
    <property type="molecule type" value="Genomic_DNA"/>
</dbReference>